<evidence type="ECO:0000313" key="3">
    <source>
        <dbReference type="Proteomes" id="UP000236621"/>
    </source>
</evidence>
<dbReference type="AlphaFoldDB" id="A0A2K3PSA7"/>
<sequence length="228" mass="23886">MASTTCSHATAPPRRSARNVNRGNVIAIETEEPDAPGHGSKTPSDKAARHQARKRQPCSAFSRRSPFPGFAHPTPDECVLAHGILASLHGDRARPEHVLAPAAVAGCGSSPSVLDALVRTVLSQNTRGSNSSRAKQSMDAVYGGRAKLQRTIRSGGLGVVKSGVIIGVLQRAKARHGAYSLDHLFAASDDDAMRELLSFPGVGPKTASCVLLIGHGKQCDECKAGART</sequence>
<dbReference type="OrthoDB" id="5607at2759"/>
<dbReference type="Gene3D" id="1.10.340.30">
    <property type="entry name" value="Hypothetical protein, domain 2"/>
    <property type="match status" value="1"/>
</dbReference>
<proteinExistence type="predicted"/>
<name>A0A2K3PSA7_9HYPO</name>
<evidence type="ECO:0000256" key="1">
    <source>
        <dbReference type="SAM" id="MobiDB-lite"/>
    </source>
</evidence>
<dbReference type="PANTHER" id="PTHR47203">
    <property type="match status" value="1"/>
</dbReference>
<evidence type="ECO:0000313" key="2">
    <source>
        <dbReference type="EMBL" id="PNY18154.1"/>
    </source>
</evidence>
<dbReference type="SUPFAM" id="SSF48150">
    <property type="entry name" value="DNA-glycosylase"/>
    <property type="match status" value="1"/>
</dbReference>
<dbReference type="EMBL" id="NRSZ01001325">
    <property type="protein sequence ID" value="PNY18154.1"/>
    <property type="molecule type" value="Genomic_DNA"/>
</dbReference>
<dbReference type="Proteomes" id="UP000236621">
    <property type="component" value="Unassembled WGS sequence"/>
</dbReference>
<gene>
    <name evidence="2" type="ORF">TCAP_07603</name>
</gene>
<dbReference type="GO" id="GO:0003824">
    <property type="term" value="F:catalytic activity"/>
    <property type="evidence" value="ECO:0007669"/>
    <property type="project" value="InterPro"/>
</dbReference>
<dbReference type="InterPro" id="IPR011257">
    <property type="entry name" value="DNA_glycosylase"/>
</dbReference>
<dbReference type="STRING" id="45235.A0A2K3PSA7"/>
<organism evidence="2 3">
    <name type="scientific">Tolypocladium capitatum</name>
    <dbReference type="NCBI Taxonomy" id="45235"/>
    <lineage>
        <taxon>Eukaryota</taxon>
        <taxon>Fungi</taxon>
        <taxon>Dikarya</taxon>
        <taxon>Ascomycota</taxon>
        <taxon>Pezizomycotina</taxon>
        <taxon>Sordariomycetes</taxon>
        <taxon>Hypocreomycetidae</taxon>
        <taxon>Hypocreales</taxon>
        <taxon>Ophiocordycipitaceae</taxon>
        <taxon>Tolypocladium</taxon>
    </lineage>
</organism>
<comment type="caution">
    <text evidence="2">The sequence shown here is derived from an EMBL/GenBank/DDBJ whole genome shotgun (WGS) entry which is preliminary data.</text>
</comment>
<reference evidence="2 3" key="1">
    <citation type="submission" date="2017-08" db="EMBL/GenBank/DDBJ databases">
        <title>Harnessing the power of phylogenomics to disentangle the directionality and signatures of interkingdom host jumping in the parasitic fungal genus Tolypocladium.</title>
        <authorList>
            <person name="Quandt C.A."/>
            <person name="Patterson W."/>
            <person name="Spatafora J.W."/>
        </authorList>
    </citation>
    <scope>NUCLEOTIDE SEQUENCE [LARGE SCALE GENOMIC DNA]</scope>
    <source>
        <strain evidence="2 3">CBS 113982</strain>
    </source>
</reference>
<dbReference type="CDD" id="cd00056">
    <property type="entry name" value="ENDO3c"/>
    <property type="match status" value="1"/>
</dbReference>
<dbReference type="InterPro" id="IPR003265">
    <property type="entry name" value="HhH-GPD_domain"/>
</dbReference>
<dbReference type="PANTHER" id="PTHR47203:SF1">
    <property type="entry name" value="HYPOTHETICAL BASE EXCISION DNA REPAIR PROTEIN (EUROFUNG)"/>
    <property type="match status" value="1"/>
</dbReference>
<keyword evidence="3" id="KW-1185">Reference proteome</keyword>
<protein>
    <submittedName>
        <fullName evidence="2">DNA glycosylase</fullName>
    </submittedName>
</protein>
<feature type="region of interest" description="Disordered" evidence="1">
    <location>
        <begin position="1"/>
        <end position="65"/>
    </location>
</feature>
<dbReference type="GO" id="GO:0006285">
    <property type="term" value="P:base-excision repair, AP site formation"/>
    <property type="evidence" value="ECO:0007669"/>
    <property type="project" value="UniProtKB-ARBA"/>
</dbReference>
<accession>A0A2K3PSA7</accession>